<proteinExistence type="predicted"/>
<name>A0A0D2E5B9_9EURO</name>
<evidence type="ECO:0000256" key="1">
    <source>
        <dbReference type="SAM" id="MobiDB-lite"/>
    </source>
</evidence>
<sequence length="107" mass="11594">MQGNGARAGNVVDAGHIDDRSPHPVRQSSNHSARFSPGSDARYANDGAARSRLGYLQSRIWPVSLMFWCEAATNQKIKKHIAVRNCVMATSKQSNKAGQVVSGLSTR</sequence>
<accession>A0A0D2E5B9</accession>
<gene>
    <name evidence="2" type="ORF">PV05_09438</name>
</gene>
<dbReference type="RefSeq" id="XP_013311232.1">
    <property type="nucleotide sequence ID" value="XM_013455778.1"/>
</dbReference>
<organism evidence="2 3">
    <name type="scientific">Exophiala xenobiotica</name>
    <dbReference type="NCBI Taxonomy" id="348802"/>
    <lineage>
        <taxon>Eukaryota</taxon>
        <taxon>Fungi</taxon>
        <taxon>Dikarya</taxon>
        <taxon>Ascomycota</taxon>
        <taxon>Pezizomycotina</taxon>
        <taxon>Eurotiomycetes</taxon>
        <taxon>Chaetothyriomycetidae</taxon>
        <taxon>Chaetothyriales</taxon>
        <taxon>Herpotrichiellaceae</taxon>
        <taxon>Exophiala</taxon>
    </lineage>
</organism>
<dbReference type="GeneID" id="25331346"/>
<feature type="region of interest" description="Disordered" evidence="1">
    <location>
        <begin position="1"/>
        <end position="43"/>
    </location>
</feature>
<dbReference type="HOGENOM" id="CLU_2210067_0_0_1"/>
<protein>
    <submittedName>
        <fullName evidence="2">Uncharacterized protein</fullName>
    </submittedName>
</protein>
<evidence type="ECO:0000313" key="2">
    <source>
        <dbReference type="EMBL" id="KIW50648.1"/>
    </source>
</evidence>
<dbReference type="Proteomes" id="UP000054342">
    <property type="component" value="Unassembled WGS sequence"/>
</dbReference>
<evidence type="ECO:0000313" key="3">
    <source>
        <dbReference type="Proteomes" id="UP000054342"/>
    </source>
</evidence>
<dbReference type="EMBL" id="KN847322">
    <property type="protein sequence ID" value="KIW50648.1"/>
    <property type="molecule type" value="Genomic_DNA"/>
</dbReference>
<keyword evidence="3" id="KW-1185">Reference proteome</keyword>
<dbReference type="AlphaFoldDB" id="A0A0D2E5B9"/>
<reference evidence="2 3" key="1">
    <citation type="submission" date="2015-01" db="EMBL/GenBank/DDBJ databases">
        <title>The Genome Sequence of Exophiala xenobiotica CBS118157.</title>
        <authorList>
            <consortium name="The Broad Institute Genomics Platform"/>
            <person name="Cuomo C."/>
            <person name="de Hoog S."/>
            <person name="Gorbushina A."/>
            <person name="Stielow B."/>
            <person name="Teixiera M."/>
            <person name="Abouelleil A."/>
            <person name="Chapman S.B."/>
            <person name="Priest M."/>
            <person name="Young S.K."/>
            <person name="Wortman J."/>
            <person name="Nusbaum C."/>
            <person name="Birren B."/>
        </authorList>
    </citation>
    <scope>NUCLEOTIDE SEQUENCE [LARGE SCALE GENOMIC DNA]</scope>
    <source>
        <strain evidence="2 3">CBS 118157</strain>
    </source>
</reference>